<keyword evidence="15" id="KW-1185">Reference proteome</keyword>
<feature type="domain" description="Orotidine 5'-phosphate decarboxylase" evidence="13">
    <location>
        <begin position="6"/>
        <end position="226"/>
    </location>
</feature>
<feature type="binding site" evidence="9 11">
    <location>
        <position position="190"/>
    </location>
    <ligand>
        <name>substrate</name>
    </ligand>
</feature>
<evidence type="ECO:0000256" key="3">
    <source>
        <dbReference type="ARBA" id="ARBA00011738"/>
    </source>
</evidence>
<dbReference type="InterPro" id="IPR018089">
    <property type="entry name" value="OMPdecase_AS"/>
</dbReference>
<reference evidence="15" key="1">
    <citation type="submission" date="2020-03" db="EMBL/GenBank/DDBJ databases">
        <title>Complete genome sequence of sulfur-oxidizing bacterium skT11.</title>
        <authorList>
            <person name="Kanda M."/>
            <person name="Kojima H."/>
            <person name="Fukui M."/>
        </authorList>
    </citation>
    <scope>NUCLEOTIDE SEQUENCE [LARGE SCALE GENOMIC DNA]</scope>
    <source>
        <strain evidence="15">skT11</strain>
    </source>
</reference>
<dbReference type="Proteomes" id="UP000502260">
    <property type="component" value="Chromosome"/>
</dbReference>
<dbReference type="PANTHER" id="PTHR32119:SF2">
    <property type="entry name" value="OROTIDINE 5'-PHOSPHATE DECARBOXYLASE"/>
    <property type="match status" value="1"/>
</dbReference>
<sequence>MTSDPKIIVALDYATTEAASALVARLDPQLCKLKVGKELFTAAGPAWVEHLVGQGYGVFLDLKFHDIPHTVAQACKAAAALGVWMVNVHALGGRAMMSAAREAIDATPNRPKLIAVTVLTSMGANDLADLGISEAPQQLVRRLAGLAHSCHLDGVVCSAQEAAVLRQEQGPDFCLVTPGIRPASAAKDDQNRVMTPAEALRAGSNYLVIGRPITQAPDPLQALQAIRQEIATIGDSK</sequence>
<dbReference type="KEGG" id="slac:SKTS_07170"/>
<feature type="binding site" evidence="9 11">
    <location>
        <position position="211"/>
    </location>
    <ligand>
        <name>substrate</name>
    </ligand>
</feature>
<dbReference type="Pfam" id="PF00215">
    <property type="entry name" value="OMPdecase"/>
    <property type="match status" value="1"/>
</dbReference>
<evidence type="ECO:0000256" key="8">
    <source>
        <dbReference type="ARBA" id="ARBA00061012"/>
    </source>
</evidence>
<feature type="binding site" evidence="9 11">
    <location>
        <position position="181"/>
    </location>
    <ligand>
        <name>substrate</name>
    </ligand>
</feature>
<dbReference type="FunFam" id="3.20.20.70:FF:000015">
    <property type="entry name" value="Orotidine 5'-phosphate decarboxylase"/>
    <property type="match status" value="1"/>
</dbReference>
<feature type="binding site" evidence="9 11">
    <location>
        <position position="34"/>
    </location>
    <ligand>
        <name>substrate</name>
    </ligand>
</feature>
<comment type="function">
    <text evidence="1 9">Catalyzes the decarboxylation of orotidine 5'-monophosphate (OMP) to uridine 5'-monophosphate (UMP).</text>
</comment>
<evidence type="ECO:0000256" key="7">
    <source>
        <dbReference type="ARBA" id="ARBA00049157"/>
    </source>
</evidence>
<protein>
    <recommendedName>
        <fullName evidence="9">Orotidine 5'-phosphate decarboxylase</fullName>
        <ecNumber evidence="9">4.1.1.23</ecNumber>
    </recommendedName>
    <alternativeName>
        <fullName evidence="9">OMP decarboxylase</fullName>
        <shortName evidence="9">OMPDCase</shortName>
        <shortName evidence="9">OMPdecase</shortName>
    </alternativeName>
</protein>
<dbReference type="GO" id="GO:0044205">
    <property type="term" value="P:'de novo' UMP biosynthetic process"/>
    <property type="evidence" value="ECO:0007669"/>
    <property type="project" value="UniProtKB-UniRule"/>
</dbReference>
<dbReference type="AlphaFoldDB" id="A0A6F8V9L7"/>
<evidence type="ECO:0000256" key="11">
    <source>
        <dbReference type="PIRSR" id="PIRSR614732-2"/>
    </source>
</evidence>
<accession>A0A6F8V9L7</accession>
<dbReference type="InterPro" id="IPR011060">
    <property type="entry name" value="RibuloseP-bd_barrel"/>
</dbReference>
<comment type="catalytic activity">
    <reaction evidence="7 9 12">
        <text>orotidine 5'-phosphate + H(+) = UMP + CO2</text>
        <dbReference type="Rhea" id="RHEA:11596"/>
        <dbReference type="ChEBI" id="CHEBI:15378"/>
        <dbReference type="ChEBI" id="CHEBI:16526"/>
        <dbReference type="ChEBI" id="CHEBI:57538"/>
        <dbReference type="ChEBI" id="CHEBI:57865"/>
        <dbReference type="EC" id="4.1.1.23"/>
    </reaction>
</comment>
<dbReference type="EMBL" id="AP022853">
    <property type="protein sequence ID" value="BCB25831.1"/>
    <property type="molecule type" value="Genomic_DNA"/>
</dbReference>
<dbReference type="HAMAP" id="MF_01200_B">
    <property type="entry name" value="OMPdecase_type1_B"/>
    <property type="match status" value="1"/>
</dbReference>
<dbReference type="EC" id="4.1.1.23" evidence="9"/>
<evidence type="ECO:0000313" key="15">
    <source>
        <dbReference type="Proteomes" id="UP000502260"/>
    </source>
</evidence>
<dbReference type="GO" id="GO:0005829">
    <property type="term" value="C:cytosol"/>
    <property type="evidence" value="ECO:0007669"/>
    <property type="project" value="TreeGrafter"/>
</dbReference>
<feature type="binding site" evidence="9 11">
    <location>
        <position position="120"/>
    </location>
    <ligand>
        <name>substrate</name>
    </ligand>
</feature>
<proteinExistence type="inferred from homology"/>
<dbReference type="NCBIfam" id="TIGR01740">
    <property type="entry name" value="pyrF"/>
    <property type="match status" value="1"/>
</dbReference>
<dbReference type="InterPro" id="IPR014732">
    <property type="entry name" value="OMPdecase"/>
</dbReference>
<feature type="active site" description="For OMPdecase activity" evidence="10">
    <location>
        <position position="66"/>
    </location>
</feature>
<name>A0A6F8V9L7_9PROT</name>
<dbReference type="CDD" id="cd04725">
    <property type="entry name" value="OMP_decarboxylase_like"/>
    <property type="match status" value="1"/>
</dbReference>
<organism evidence="14 15">
    <name type="scientific">Sulfurimicrobium lacus</name>
    <dbReference type="NCBI Taxonomy" id="2715678"/>
    <lineage>
        <taxon>Bacteria</taxon>
        <taxon>Pseudomonadati</taxon>
        <taxon>Pseudomonadota</taxon>
        <taxon>Betaproteobacteria</taxon>
        <taxon>Nitrosomonadales</taxon>
        <taxon>Sulfuricellaceae</taxon>
        <taxon>Sulfurimicrobium</taxon>
    </lineage>
</organism>
<evidence type="ECO:0000256" key="2">
    <source>
        <dbReference type="ARBA" id="ARBA00004861"/>
    </source>
</evidence>
<evidence type="ECO:0000256" key="1">
    <source>
        <dbReference type="ARBA" id="ARBA00002356"/>
    </source>
</evidence>
<evidence type="ECO:0000259" key="13">
    <source>
        <dbReference type="SMART" id="SM00934"/>
    </source>
</evidence>
<evidence type="ECO:0000256" key="4">
    <source>
        <dbReference type="ARBA" id="ARBA00022793"/>
    </source>
</evidence>
<evidence type="ECO:0000256" key="6">
    <source>
        <dbReference type="ARBA" id="ARBA00023239"/>
    </source>
</evidence>
<comment type="similarity">
    <text evidence="8 9">Belongs to the OMP decarboxylase family. Type 1 subfamily.</text>
</comment>
<feature type="active site" description="For OMPdecase activity" evidence="10">
    <location>
        <position position="63"/>
    </location>
</feature>
<dbReference type="UniPathway" id="UPA00070">
    <property type="reaction ID" value="UER00120"/>
</dbReference>
<feature type="binding site" evidence="9 11">
    <location>
        <position position="210"/>
    </location>
    <ligand>
        <name>substrate</name>
    </ligand>
</feature>
<dbReference type="PROSITE" id="PS00156">
    <property type="entry name" value="OMPDECASE"/>
    <property type="match status" value="1"/>
</dbReference>
<dbReference type="RefSeq" id="WP_173060498.1">
    <property type="nucleotide sequence ID" value="NZ_AP022853.1"/>
</dbReference>
<dbReference type="NCBIfam" id="NF001273">
    <property type="entry name" value="PRK00230.1"/>
    <property type="match status" value="1"/>
</dbReference>
<comment type="subunit">
    <text evidence="3 9">Homodimer.</text>
</comment>
<keyword evidence="5 9" id="KW-0665">Pyrimidine biosynthesis</keyword>
<dbReference type="GO" id="GO:0006207">
    <property type="term" value="P:'de novo' pyrimidine nucleobase biosynthetic process"/>
    <property type="evidence" value="ECO:0007669"/>
    <property type="project" value="InterPro"/>
</dbReference>
<feature type="active site" description="Proton donor" evidence="9">
    <location>
        <position position="63"/>
    </location>
</feature>
<dbReference type="InterPro" id="IPR013785">
    <property type="entry name" value="Aldolase_TIM"/>
</dbReference>
<feature type="active site" description="For OMPdecase activity" evidence="10">
    <location>
        <position position="61"/>
    </location>
</feature>
<keyword evidence="4 9" id="KW-0210">Decarboxylase</keyword>
<dbReference type="PANTHER" id="PTHR32119">
    <property type="entry name" value="OROTIDINE 5'-PHOSPHATE DECARBOXYLASE"/>
    <property type="match status" value="1"/>
</dbReference>
<dbReference type="SUPFAM" id="SSF51366">
    <property type="entry name" value="Ribulose-phoshate binding barrel"/>
    <property type="match status" value="1"/>
</dbReference>
<feature type="binding site" evidence="9">
    <location>
        <begin position="61"/>
        <end position="70"/>
    </location>
    <ligand>
        <name>substrate</name>
    </ligand>
</feature>
<keyword evidence="6 9" id="KW-0456">Lyase</keyword>
<dbReference type="Gene3D" id="3.20.20.70">
    <property type="entry name" value="Aldolase class I"/>
    <property type="match status" value="1"/>
</dbReference>
<dbReference type="SMART" id="SM00934">
    <property type="entry name" value="OMPdecase"/>
    <property type="match status" value="1"/>
</dbReference>
<feature type="binding site" evidence="9 11">
    <location>
        <position position="12"/>
    </location>
    <ligand>
        <name>substrate</name>
    </ligand>
</feature>
<dbReference type="GO" id="GO:0004590">
    <property type="term" value="F:orotidine-5'-phosphate decarboxylase activity"/>
    <property type="evidence" value="ECO:0007669"/>
    <property type="project" value="UniProtKB-UniRule"/>
</dbReference>
<gene>
    <name evidence="9 14" type="primary">pyrF</name>
    <name evidence="14" type="ORF">SKTS_07170</name>
</gene>
<evidence type="ECO:0000256" key="5">
    <source>
        <dbReference type="ARBA" id="ARBA00022975"/>
    </source>
</evidence>
<evidence type="ECO:0000256" key="12">
    <source>
        <dbReference type="RuleBase" id="RU000512"/>
    </source>
</evidence>
<evidence type="ECO:0000256" key="9">
    <source>
        <dbReference type="HAMAP-Rule" id="MF_01200"/>
    </source>
</evidence>
<dbReference type="InterPro" id="IPR047596">
    <property type="entry name" value="OMPdecase_bac"/>
</dbReference>
<dbReference type="InterPro" id="IPR001754">
    <property type="entry name" value="OMPdeCOase_dom"/>
</dbReference>
<evidence type="ECO:0000256" key="10">
    <source>
        <dbReference type="PIRSR" id="PIRSR614732-1"/>
    </source>
</evidence>
<comment type="pathway">
    <text evidence="2 9 12">Pyrimidine metabolism; UMP biosynthesis via de novo pathway; UMP from orotate: step 2/2.</text>
</comment>
<evidence type="ECO:0000313" key="14">
    <source>
        <dbReference type="EMBL" id="BCB25831.1"/>
    </source>
</evidence>